<protein>
    <submittedName>
        <fullName evidence="2">Uncharacterized protein</fullName>
    </submittedName>
</protein>
<keyword evidence="1" id="KW-0812">Transmembrane</keyword>
<keyword evidence="1" id="KW-0472">Membrane</keyword>
<proteinExistence type="predicted"/>
<dbReference type="RefSeq" id="WP_091123668.1">
    <property type="nucleotide sequence ID" value="NZ_FMHY01000002.1"/>
</dbReference>
<name>A0A1C6VC98_9ACTN</name>
<gene>
    <name evidence="2" type="ORF">GA0070604_5094</name>
</gene>
<evidence type="ECO:0000313" key="3">
    <source>
        <dbReference type="Proteomes" id="UP000199696"/>
    </source>
</evidence>
<keyword evidence="3" id="KW-1185">Reference proteome</keyword>
<dbReference type="Proteomes" id="UP000199696">
    <property type="component" value="Unassembled WGS sequence"/>
</dbReference>
<dbReference type="EMBL" id="FMHY01000002">
    <property type="protein sequence ID" value="SCL63949.1"/>
    <property type="molecule type" value="Genomic_DNA"/>
</dbReference>
<dbReference type="OrthoDB" id="9850750at2"/>
<reference evidence="3" key="1">
    <citation type="submission" date="2016-06" db="EMBL/GenBank/DDBJ databases">
        <authorList>
            <person name="Varghese N."/>
            <person name="Submissions Spin"/>
        </authorList>
    </citation>
    <scope>NUCLEOTIDE SEQUENCE [LARGE SCALE GENOMIC DNA]</scope>
    <source>
        <strain evidence="3">DSM 44814</strain>
    </source>
</reference>
<dbReference type="AlphaFoldDB" id="A0A1C6VC98"/>
<accession>A0A1C6VC98</accession>
<evidence type="ECO:0000313" key="2">
    <source>
        <dbReference type="EMBL" id="SCL63949.1"/>
    </source>
</evidence>
<organism evidence="2 3">
    <name type="scientific">Micromonospora eburnea</name>
    <dbReference type="NCBI Taxonomy" id="227316"/>
    <lineage>
        <taxon>Bacteria</taxon>
        <taxon>Bacillati</taxon>
        <taxon>Actinomycetota</taxon>
        <taxon>Actinomycetes</taxon>
        <taxon>Micromonosporales</taxon>
        <taxon>Micromonosporaceae</taxon>
        <taxon>Micromonospora</taxon>
    </lineage>
</organism>
<feature type="transmembrane region" description="Helical" evidence="1">
    <location>
        <begin position="36"/>
        <end position="58"/>
    </location>
</feature>
<feature type="transmembrane region" description="Helical" evidence="1">
    <location>
        <begin position="12"/>
        <end position="30"/>
    </location>
</feature>
<keyword evidence="1" id="KW-1133">Transmembrane helix</keyword>
<evidence type="ECO:0000256" key="1">
    <source>
        <dbReference type="SAM" id="Phobius"/>
    </source>
</evidence>
<sequence length="77" mass="8061">MPRTAATKPISTGIGWAGGLVAVAAGLYPAMHGVYWAIPLTIAAVGGAIGIWRAVVLLGMVMNHLHWRDIEVPADDD</sequence>